<dbReference type="InterPro" id="IPR027417">
    <property type="entry name" value="P-loop_NTPase"/>
</dbReference>
<dbReference type="PANTHER" id="PTHR33377">
    <property type="entry name" value="OS10G0134700 PROTEIN-RELATED"/>
    <property type="match status" value="1"/>
</dbReference>
<evidence type="ECO:0008006" key="3">
    <source>
        <dbReference type="Google" id="ProtNLM"/>
    </source>
</evidence>
<dbReference type="Proteomes" id="UP001341281">
    <property type="component" value="Chromosome 04"/>
</dbReference>
<dbReference type="AlphaFoldDB" id="A0AAQ3TEC6"/>
<reference evidence="1 2" key="1">
    <citation type="submission" date="2024-02" db="EMBL/GenBank/DDBJ databases">
        <title>High-quality chromosome-scale genome assembly of Pensacola bahiagrass (Paspalum notatum Flugge var. saurae).</title>
        <authorList>
            <person name="Vega J.M."/>
            <person name="Podio M."/>
            <person name="Orjuela J."/>
            <person name="Siena L.A."/>
            <person name="Pessino S.C."/>
            <person name="Combes M.C."/>
            <person name="Mariac C."/>
            <person name="Albertini E."/>
            <person name="Pupilli F."/>
            <person name="Ortiz J.P.A."/>
            <person name="Leblanc O."/>
        </authorList>
    </citation>
    <scope>NUCLEOTIDE SEQUENCE [LARGE SCALE GENOMIC DNA]</scope>
    <source>
        <strain evidence="1">R1</strain>
        <tissue evidence="1">Leaf</tissue>
    </source>
</reference>
<keyword evidence="2" id="KW-1185">Reference proteome</keyword>
<dbReference type="EMBL" id="CP144748">
    <property type="protein sequence ID" value="WVZ71763.1"/>
    <property type="molecule type" value="Genomic_DNA"/>
</dbReference>
<protein>
    <recommendedName>
        <fullName evidence="3">NB-ARC domain-containing protein</fullName>
    </recommendedName>
</protein>
<organism evidence="1 2">
    <name type="scientific">Paspalum notatum var. saurae</name>
    <dbReference type="NCBI Taxonomy" id="547442"/>
    <lineage>
        <taxon>Eukaryota</taxon>
        <taxon>Viridiplantae</taxon>
        <taxon>Streptophyta</taxon>
        <taxon>Embryophyta</taxon>
        <taxon>Tracheophyta</taxon>
        <taxon>Spermatophyta</taxon>
        <taxon>Magnoliopsida</taxon>
        <taxon>Liliopsida</taxon>
        <taxon>Poales</taxon>
        <taxon>Poaceae</taxon>
        <taxon>PACMAD clade</taxon>
        <taxon>Panicoideae</taxon>
        <taxon>Andropogonodae</taxon>
        <taxon>Paspaleae</taxon>
        <taxon>Paspalinae</taxon>
        <taxon>Paspalum</taxon>
    </lineage>
</organism>
<name>A0AAQ3TEC6_PASNO</name>
<gene>
    <name evidence="1" type="ORF">U9M48_020308</name>
</gene>
<evidence type="ECO:0000313" key="2">
    <source>
        <dbReference type="Proteomes" id="UP001341281"/>
    </source>
</evidence>
<dbReference type="SUPFAM" id="SSF52540">
    <property type="entry name" value="P-loop containing nucleoside triphosphate hydrolases"/>
    <property type="match status" value="1"/>
</dbReference>
<sequence length="208" mass="23908">MEKEHIIHFLLNPCSSLDVLPVIGWRYVGKKTLVEHACREEIVQQNFSRVLHLSSDDIKNLANGNTLDDSFRKLGLSDGRFLIVMELVNETDEVAWRKVYNSLRHLAIGRKVILISEMEQVSSLGTVQALTLTFVTQEEHWYLFRVLAFGSANPYDHHQDLSSIAKDIAREIHDSDGPLMLLCKQKYETSSMIQEDMEFLKTAEKLYV</sequence>
<dbReference type="PANTHER" id="PTHR33377:SF94">
    <property type="entry name" value="OS01G0582300 PROTEIN"/>
    <property type="match status" value="1"/>
</dbReference>
<accession>A0AAQ3TEC6</accession>
<evidence type="ECO:0000313" key="1">
    <source>
        <dbReference type="EMBL" id="WVZ71763.1"/>
    </source>
</evidence>
<proteinExistence type="predicted"/>